<dbReference type="GO" id="GO:0008476">
    <property type="term" value="F:protein-tyrosine sulfotransferase activity"/>
    <property type="evidence" value="ECO:0007669"/>
    <property type="project" value="InterPro"/>
</dbReference>
<dbReference type="PROSITE" id="PS50005">
    <property type="entry name" value="TPR"/>
    <property type="match status" value="1"/>
</dbReference>
<dbReference type="STRING" id="228405.HNE_1941"/>
<proteinExistence type="predicted"/>
<dbReference type="Pfam" id="PF13432">
    <property type="entry name" value="TPR_16"/>
    <property type="match status" value="1"/>
</dbReference>
<sequence>MPPANLGVRTGKGNLRICPNSTHCALWRYSPFEAKRHPMTDARQQELLTTASRLRAEGRVPEAITAYQALLSAYPALPDSWYNLGWLLRQAGRGQEALAAYDEALSQGVKGAEEIHLNRAAIFSDLLARPDDAKAELLKAVAANPSYAAAYLNLGNLHEDLGERAEAKAAYDKAHAINPGSAVILSRLAGLGKATSLDDPMIAKLRALIAGGTLFPADLAVAHYALGRLYDSCGAYDAAAQSFAAANAGARIAAGGGVAPYELKADLYRADQTGRAFVSLREAKSGITEPDPQPVFILGMFRSGSTLVEQIIGAHSKVTPAGELGLIQTIYRNLGGTPARVAAAPESTIQQYAEAYLKHLRTLHPGASVVTDKHPENFWQIGLIRRMFPNARIINTVREPLDNLISVWGLHLDNSQNYGFTPQDIASRIHAERRMMIHWNRIYPGTILSVKYEDVIRQPEQEVRRVLDFLGLPFEPACLEFHKASGPVKTASVWQVREALHDRSIGRWKHYETYLRSLPSHAALDALLAVEQPGKPA</sequence>
<dbReference type="SMART" id="SM00028">
    <property type="entry name" value="TPR"/>
    <property type="match status" value="3"/>
</dbReference>
<dbReference type="HOGENOM" id="CLU_017034_1_0_5"/>
<gene>
    <name evidence="5" type="ordered locus">HNE_1941</name>
</gene>
<evidence type="ECO:0000256" key="4">
    <source>
        <dbReference type="PROSITE-ProRule" id="PRU00339"/>
    </source>
</evidence>
<dbReference type="eggNOG" id="COG0457">
    <property type="taxonomic scope" value="Bacteria"/>
</dbReference>
<keyword evidence="1 5" id="KW-0808">Transferase</keyword>
<dbReference type="InterPro" id="IPR013105">
    <property type="entry name" value="TPR_2"/>
</dbReference>
<evidence type="ECO:0000256" key="1">
    <source>
        <dbReference type="ARBA" id="ARBA00022679"/>
    </source>
</evidence>
<evidence type="ECO:0000256" key="2">
    <source>
        <dbReference type="ARBA" id="ARBA00022737"/>
    </source>
</evidence>
<dbReference type="Gene3D" id="1.25.40.10">
    <property type="entry name" value="Tetratricopeptide repeat domain"/>
    <property type="match status" value="2"/>
</dbReference>
<evidence type="ECO:0000256" key="3">
    <source>
        <dbReference type="ARBA" id="ARBA00022803"/>
    </source>
</evidence>
<dbReference type="Gene3D" id="3.40.50.300">
    <property type="entry name" value="P-loop containing nucleotide triphosphate hydrolases"/>
    <property type="match status" value="1"/>
</dbReference>
<evidence type="ECO:0000313" key="6">
    <source>
        <dbReference type="Proteomes" id="UP000001959"/>
    </source>
</evidence>
<reference evidence="5 6" key="1">
    <citation type="journal article" date="2006" name="J. Bacteriol.">
        <title>Comparative genomic evidence for a close relationship between the dimorphic prosthecate bacteria Hyphomonas neptunium and Caulobacter crescentus.</title>
        <authorList>
            <person name="Badger J.H."/>
            <person name="Hoover T.R."/>
            <person name="Brun Y.V."/>
            <person name="Weiner R.M."/>
            <person name="Laub M.T."/>
            <person name="Alexandre G."/>
            <person name="Mrazek J."/>
            <person name="Ren Q."/>
            <person name="Paulsen I.T."/>
            <person name="Nelson K.E."/>
            <person name="Khouri H.M."/>
            <person name="Radune D."/>
            <person name="Sosa J."/>
            <person name="Dodson R.J."/>
            <person name="Sullivan S.A."/>
            <person name="Rosovitz M.J."/>
            <person name="Madupu R."/>
            <person name="Brinkac L.M."/>
            <person name="Durkin A.S."/>
            <person name="Daugherty S.C."/>
            <person name="Kothari S.P."/>
            <person name="Giglio M.G."/>
            <person name="Zhou L."/>
            <person name="Haft D.H."/>
            <person name="Selengut J.D."/>
            <person name="Davidsen T.M."/>
            <person name="Yang Q."/>
            <person name="Zafar N."/>
            <person name="Ward N.L."/>
        </authorList>
    </citation>
    <scope>NUCLEOTIDE SEQUENCE [LARGE SCALE GENOMIC DNA]</scope>
    <source>
        <strain evidence="5 6">ATCC 15444</strain>
    </source>
</reference>
<accession>Q0C0V1</accession>
<feature type="repeat" description="TPR" evidence="4">
    <location>
        <begin position="148"/>
        <end position="181"/>
    </location>
</feature>
<dbReference type="SUPFAM" id="SSF48452">
    <property type="entry name" value="TPR-like"/>
    <property type="match status" value="1"/>
</dbReference>
<keyword evidence="6" id="KW-1185">Reference proteome</keyword>
<dbReference type="InterPro" id="IPR011990">
    <property type="entry name" value="TPR-like_helical_dom_sf"/>
</dbReference>
<keyword evidence="3 4" id="KW-0802">TPR repeat</keyword>
<dbReference type="InterPro" id="IPR019734">
    <property type="entry name" value="TPR_rpt"/>
</dbReference>
<dbReference type="Pfam" id="PF13469">
    <property type="entry name" value="Sulfotransfer_3"/>
    <property type="match status" value="1"/>
</dbReference>
<dbReference type="EMBL" id="CP000158">
    <property type="protein sequence ID" value="ABI76668.1"/>
    <property type="molecule type" value="Genomic_DNA"/>
</dbReference>
<dbReference type="Pfam" id="PF07719">
    <property type="entry name" value="TPR_2"/>
    <property type="match status" value="1"/>
</dbReference>
<dbReference type="InterPro" id="IPR026634">
    <property type="entry name" value="TPST-like"/>
</dbReference>
<dbReference type="InterPro" id="IPR027417">
    <property type="entry name" value="P-loop_NTPase"/>
</dbReference>
<protein>
    <submittedName>
        <fullName evidence="5">TPR/sulfotransferase domain protein</fullName>
    </submittedName>
</protein>
<keyword evidence="2" id="KW-0677">Repeat</keyword>
<dbReference type="SUPFAM" id="SSF52540">
    <property type="entry name" value="P-loop containing nucleoside triphosphate hydrolases"/>
    <property type="match status" value="1"/>
</dbReference>
<evidence type="ECO:0000313" key="5">
    <source>
        <dbReference type="EMBL" id="ABI76668.1"/>
    </source>
</evidence>
<name>Q0C0V1_HYPNA</name>
<dbReference type="Proteomes" id="UP000001959">
    <property type="component" value="Chromosome"/>
</dbReference>
<organism evidence="5 6">
    <name type="scientific">Hyphomonas neptunium (strain ATCC 15444)</name>
    <dbReference type="NCBI Taxonomy" id="228405"/>
    <lineage>
        <taxon>Bacteria</taxon>
        <taxon>Pseudomonadati</taxon>
        <taxon>Pseudomonadota</taxon>
        <taxon>Alphaproteobacteria</taxon>
        <taxon>Hyphomonadales</taxon>
        <taxon>Hyphomonadaceae</taxon>
        <taxon>Hyphomonas</taxon>
    </lineage>
</organism>
<dbReference type="AlphaFoldDB" id="Q0C0V1"/>
<dbReference type="KEGG" id="hne:HNE_1941"/>
<dbReference type="PANTHER" id="PTHR12788">
    <property type="entry name" value="PROTEIN-TYROSINE SULFOTRANSFERASE 2"/>
    <property type="match status" value="1"/>
</dbReference>
<dbReference type="PANTHER" id="PTHR12788:SF10">
    <property type="entry name" value="PROTEIN-TYROSINE SULFOTRANSFERASE"/>
    <property type="match status" value="1"/>
</dbReference>